<dbReference type="AlphaFoldDB" id="A0A4Y2EWW5"/>
<dbReference type="EMBL" id="BGPR01000722">
    <property type="protein sequence ID" value="GBM33007.1"/>
    <property type="molecule type" value="Genomic_DNA"/>
</dbReference>
<proteinExistence type="predicted"/>
<protein>
    <submittedName>
        <fullName evidence="1">Uncharacterized protein</fullName>
    </submittedName>
</protein>
<name>A0A4Y2EWW5_ARAVE</name>
<sequence length="118" mass="13365">MENGFKINIYSDSLSSIQALRSSKSKPNFILKIKEKLSLARGYVGLSSVTEHADNTGNVTADHFAKLATEISNGLEIAVPYSFHMKNIKRDLFNNWNLSWLDFETGKRVRHFLPSPSY</sequence>
<gene>
    <name evidence="1" type="ORF">AVEN_263499_1</name>
</gene>
<dbReference type="GO" id="GO:0003676">
    <property type="term" value="F:nucleic acid binding"/>
    <property type="evidence" value="ECO:0007669"/>
    <property type="project" value="InterPro"/>
</dbReference>
<accession>A0A4Y2EWW5</accession>
<keyword evidence="2" id="KW-1185">Reference proteome</keyword>
<organism evidence="1 2">
    <name type="scientific">Araneus ventricosus</name>
    <name type="common">Orbweaver spider</name>
    <name type="synonym">Epeira ventricosa</name>
    <dbReference type="NCBI Taxonomy" id="182803"/>
    <lineage>
        <taxon>Eukaryota</taxon>
        <taxon>Metazoa</taxon>
        <taxon>Ecdysozoa</taxon>
        <taxon>Arthropoda</taxon>
        <taxon>Chelicerata</taxon>
        <taxon>Arachnida</taxon>
        <taxon>Araneae</taxon>
        <taxon>Araneomorphae</taxon>
        <taxon>Entelegynae</taxon>
        <taxon>Araneoidea</taxon>
        <taxon>Araneidae</taxon>
        <taxon>Araneus</taxon>
    </lineage>
</organism>
<dbReference type="Proteomes" id="UP000499080">
    <property type="component" value="Unassembled WGS sequence"/>
</dbReference>
<dbReference type="InterPro" id="IPR012337">
    <property type="entry name" value="RNaseH-like_sf"/>
</dbReference>
<dbReference type="InterPro" id="IPR036397">
    <property type="entry name" value="RNaseH_sf"/>
</dbReference>
<evidence type="ECO:0000313" key="2">
    <source>
        <dbReference type="Proteomes" id="UP000499080"/>
    </source>
</evidence>
<dbReference type="OrthoDB" id="411823at2759"/>
<comment type="caution">
    <text evidence="1">The sequence shown here is derived from an EMBL/GenBank/DDBJ whole genome shotgun (WGS) entry which is preliminary data.</text>
</comment>
<reference evidence="1 2" key="1">
    <citation type="journal article" date="2019" name="Sci. Rep.">
        <title>Orb-weaving spider Araneus ventricosus genome elucidates the spidroin gene catalogue.</title>
        <authorList>
            <person name="Kono N."/>
            <person name="Nakamura H."/>
            <person name="Ohtoshi R."/>
            <person name="Moran D.A.P."/>
            <person name="Shinohara A."/>
            <person name="Yoshida Y."/>
            <person name="Fujiwara M."/>
            <person name="Mori M."/>
            <person name="Tomita M."/>
            <person name="Arakawa K."/>
        </authorList>
    </citation>
    <scope>NUCLEOTIDE SEQUENCE [LARGE SCALE GENOMIC DNA]</scope>
</reference>
<evidence type="ECO:0000313" key="1">
    <source>
        <dbReference type="EMBL" id="GBM33007.1"/>
    </source>
</evidence>
<dbReference type="Gene3D" id="3.30.420.10">
    <property type="entry name" value="Ribonuclease H-like superfamily/Ribonuclease H"/>
    <property type="match status" value="1"/>
</dbReference>
<dbReference type="SUPFAM" id="SSF53098">
    <property type="entry name" value="Ribonuclease H-like"/>
    <property type="match status" value="1"/>
</dbReference>